<evidence type="ECO:0000256" key="5">
    <source>
        <dbReference type="ARBA" id="ARBA00022679"/>
    </source>
</evidence>
<dbReference type="Proteomes" id="UP000030764">
    <property type="component" value="Unassembled WGS sequence"/>
</dbReference>
<keyword evidence="16" id="KW-1185">Reference proteome</keyword>
<dbReference type="InterPro" id="IPR002125">
    <property type="entry name" value="CMP_dCMP_dom"/>
</dbReference>
<gene>
    <name evidence="15" type="ORF">M513_01538</name>
</gene>
<dbReference type="AlphaFoldDB" id="A0A085MJN9"/>
<evidence type="ECO:0000256" key="13">
    <source>
        <dbReference type="SAM" id="Phobius"/>
    </source>
</evidence>
<dbReference type="GO" id="GO:0032259">
    <property type="term" value="P:methylation"/>
    <property type="evidence" value="ECO:0007669"/>
    <property type="project" value="UniProtKB-KW"/>
</dbReference>
<dbReference type="GO" id="GO:0003723">
    <property type="term" value="F:RNA binding"/>
    <property type="evidence" value="ECO:0007669"/>
    <property type="project" value="InterPro"/>
</dbReference>
<dbReference type="InterPro" id="IPR001537">
    <property type="entry name" value="SpoU_MeTrfase"/>
</dbReference>
<dbReference type="GO" id="GO:0008173">
    <property type="term" value="F:RNA methyltransferase activity"/>
    <property type="evidence" value="ECO:0007669"/>
    <property type="project" value="InterPro"/>
</dbReference>
<dbReference type="PANTHER" id="PTHR45667">
    <property type="entry name" value="S-ADENOSYLMETHIONINE MITOCHONDRIAL CARRIER PROTEIN"/>
    <property type="match status" value="1"/>
</dbReference>
<evidence type="ECO:0000256" key="6">
    <source>
        <dbReference type="ARBA" id="ARBA00022692"/>
    </source>
</evidence>
<keyword evidence="3" id="KW-0813">Transport</keyword>
<evidence type="ECO:0000256" key="9">
    <source>
        <dbReference type="ARBA" id="ARBA00022989"/>
    </source>
</evidence>
<accession>A0A085MJN9</accession>
<evidence type="ECO:0000256" key="4">
    <source>
        <dbReference type="ARBA" id="ARBA00022603"/>
    </source>
</evidence>
<organism evidence="15 16">
    <name type="scientific">Trichuris suis</name>
    <name type="common">pig whipworm</name>
    <dbReference type="NCBI Taxonomy" id="68888"/>
    <lineage>
        <taxon>Eukaryota</taxon>
        <taxon>Metazoa</taxon>
        <taxon>Ecdysozoa</taxon>
        <taxon>Nematoda</taxon>
        <taxon>Enoplea</taxon>
        <taxon>Dorylaimia</taxon>
        <taxon>Trichinellida</taxon>
        <taxon>Trichuridae</taxon>
        <taxon>Trichuris</taxon>
    </lineage>
</organism>
<feature type="transmembrane region" description="Helical" evidence="13">
    <location>
        <begin position="244"/>
        <end position="265"/>
    </location>
</feature>
<protein>
    <recommendedName>
        <fullName evidence="14">CMP/dCMP-type deaminase domain-containing protein</fullName>
    </recommendedName>
</protein>
<dbReference type="CDD" id="cd18106">
    <property type="entry name" value="SpoU-like_RNMTL1"/>
    <property type="match status" value="1"/>
</dbReference>
<keyword evidence="10" id="KW-0496">Mitochondrion</keyword>
<dbReference type="Gene3D" id="3.40.1280.10">
    <property type="match status" value="1"/>
</dbReference>
<dbReference type="InterPro" id="IPR023395">
    <property type="entry name" value="MCP_dom_sf"/>
</dbReference>
<evidence type="ECO:0000256" key="10">
    <source>
        <dbReference type="ARBA" id="ARBA00023128"/>
    </source>
</evidence>
<keyword evidence="6 12" id="KW-0812">Transmembrane</keyword>
<evidence type="ECO:0000256" key="2">
    <source>
        <dbReference type="ARBA" id="ARBA00006375"/>
    </source>
</evidence>
<dbReference type="InterPro" id="IPR018108">
    <property type="entry name" value="MCP_transmembrane"/>
</dbReference>
<evidence type="ECO:0000256" key="7">
    <source>
        <dbReference type="ARBA" id="ARBA00022737"/>
    </source>
</evidence>
<dbReference type="GO" id="GO:0005743">
    <property type="term" value="C:mitochondrial inner membrane"/>
    <property type="evidence" value="ECO:0007669"/>
    <property type="project" value="UniProtKB-SubCell"/>
</dbReference>
<keyword evidence="7" id="KW-0677">Repeat</keyword>
<dbReference type="SUPFAM" id="SSF53927">
    <property type="entry name" value="Cytidine deaminase-like"/>
    <property type="match status" value="1"/>
</dbReference>
<feature type="domain" description="CMP/dCMP-type deaminase" evidence="14">
    <location>
        <begin position="843"/>
        <end position="979"/>
    </location>
</feature>
<dbReference type="Gene3D" id="1.50.40.10">
    <property type="entry name" value="Mitochondrial carrier domain"/>
    <property type="match status" value="2"/>
</dbReference>
<dbReference type="EMBL" id="KL363188">
    <property type="protein sequence ID" value="KFD57435.1"/>
    <property type="molecule type" value="Genomic_DNA"/>
</dbReference>
<feature type="repeat" description="Solcar" evidence="12">
    <location>
        <begin position="6"/>
        <end position="79"/>
    </location>
</feature>
<dbReference type="GO" id="GO:0006396">
    <property type="term" value="P:RNA processing"/>
    <property type="evidence" value="ECO:0007669"/>
    <property type="project" value="InterPro"/>
</dbReference>
<dbReference type="Gene3D" id="3.40.140.10">
    <property type="entry name" value="Cytidine Deaminase, domain 2"/>
    <property type="match status" value="1"/>
</dbReference>
<evidence type="ECO:0000256" key="8">
    <source>
        <dbReference type="ARBA" id="ARBA00022792"/>
    </source>
</evidence>
<keyword evidence="4" id="KW-0489">Methyltransferase</keyword>
<dbReference type="Pfam" id="PF00383">
    <property type="entry name" value="dCMP_cyt_deam_1"/>
    <property type="match status" value="1"/>
</dbReference>
<keyword evidence="11 12" id="KW-0472">Membrane</keyword>
<reference evidence="15 16" key="1">
    <citation type="journal article" date="2014" name="Nat. Genet.">
        <title>Genome and transcriptome of the porcine whipworm Trichuris suis.</title>
        <authorList>
            <person name="Jex A.R."/>
            <person name="Nejsum P."/>
            <person name="Schwarz E.M."/>
            <person name="Hu L."/>
            <person name="Young N.D."/>
            <person name="Hall R.S."/>
            <person name="Korhonen P.K."/>
            <person name="Liao S."/>
            <person name="Thamsborg S."/>
            <person name="Xia J."/>
            <person name="Xu P."/>
            <person name="Wang S."/>
            <person name="Scheerlinck J.P."/>
            <person name="Hofmann A."/>
            <person name="Sternberg P.W."/>
            <person name="Wang J."/>
            <person name="Gasser R.B."/>
        </authorList>
    </citation>
    <scope>NUCLEOTIDE SEQUENCE [LARGE SCALE GENOMIC DNA]</scope>
    <source>
        <strain evidence="15">DCEP-RM93M</strain>
    </source>
</reference>
<evidence type="ECO:0000313" key="16">
    <source>
        <dbReference type="Proteomes" id="UP000030764"/>
    </source>
</evidence>
<feature type="repeat" description="Solcar" evidence="12">
    <location>
        <begin position="86"/>
        <end position="168"/>
    </location>
</feature>
<feature type="repeat" description="Solcar" evidence="12">
    <location>
        <begin position="181"/>
        <end position="264"/>
    </location>
</feature>
<keyword evidence="5" id="KW-0808">Transferase</keyword>
<evidence type="ECO:0000256" key="3">
    <source>
        <dbReference type="ARBA" id="ARBA00022448"/>
    </source>
</evidence>
<dbReference type="CDD" id="cd01285">
    <property type="entry name" value="nucleoside_deaminase"/>
    <property type="match status" value="1"/>
</dbReference>
<evidence type="ECO:0000256" key="11">
    <source>
        <dbReference type="ARBA" id="ARBA00023136"/>
    </source>
</evidence>
<dbReference type="SUPFAM" id="SSF55315">
    <property type="entry name" value="L30e-like"/>
    <property type="match status" value="1"/>
</dbReference>
<sequence length="1014" mass="111876">MSSFERGFFASLFSGAFAGLAVDLALYPLDTLKTRLQSSAGLMSTGGFKSMYAGLPSIAVGSAPGSALFFLTYEYVKGASSGWVPNRSASHVLAACCGELVACLVRVPTEVIKQRAQAMATVSVGKVAASILASSGPAGLYRGFLATVAREIPFSCIQFPLWESLKGHWSRVQKKPIKSWQSATCGSLAGAIAGALTTPLDMAKTRVMLSNKVQGQSDGVISVLADAWRHHGFASLFAGVVPRVLWLAIGGFVFLGSYEIASVLFSRSSQFSNLPACVVKSRRIAYLLRLMNLCVDHFTACSFFPMDKTHCLFNALLTTVRRQKVAVHSLMRSPRRIVKGVKQTDNYIIHRPAEANKRKSRLYRAQYLESDVAKTKPPPTDVAKVAPMKSEGGIKWRNLHPETDKQVIDVMRSLASGRRNTSRDEILLEGKRLIQEAISCGVEIRNLIFCDPKVLYNFPVSPNMDLLRISSHRMNAWSLLDTPPGIMAIAGKPSLKAISQAQTAETIPLIVVCDGIKDPSNMGSLIRSLASAGCRAMYTLAGCCDPWQVKVLRAGSGGHFYLPVYERLHLEDIRSYLPSEFTLLLADAHSTNASSVSNDTDSEISVVHWSSAIRMSSEVPVVLFIGSESSGLSKATVRLAVELKGSRLHIPMAQKGMCLNSSVAAAVMAFEIRRQFLQNSKVNLRMVDKTLRNQWQAVLPDKYCRVELPLREFYFFRTAENRIVSTCVLLCAEIFPWDQFKHLKRVRTVAETTCKHFDILLWPSNQLGDLQLSKFSEQMRSACNTINISLEETLLLKTFVPAEEPLTRAQYRWAASVWPVAFHENKRIASLIELTLFSNADKEAIEKYMSLAIQTAKIVNQKMEAVGCVIVEPKSGVVLATAHNGMMSSNPLKHAVIAAIDIVAQFHGASPLFDHLPGFSIAAADSIPIERRRHFYLCTGFDCYVTREPCPMCAVALLHSRIRRVFYGHCTENGAFGSKALLHQLDAVNHRFDVFRGVMEAECKMLNEPKQNKD</sequence>
<dbReference type="PROSITE" id="PS50920">
    <property type="entry name" value="SOLCAR"/>
    <property type="match status" value="3"/>
</dbReference>
<dbReference type="InterPro" id="IPR029026">
    <property type="entry name" value="tRNA_m1G_MTases_N"/>
</dbReference>
<comment type="subcellular location">
    <subcellularLocation>
        <location evidence="1">Mitochondrion inner membrane</location>
        <topology evidence="1">Multi-pass membrane protein</topology>
    </subcellularLocation>
</comment>
<dbReference type="FunFam" id="1.50.40.10:FF:000018">
    <property type="entry name" value="S-adenosylmethionine mitochondrial carrier protein-like"/>
    <property type="match status" value="1"/>
</dbReference>
<dbReference type="Gene3D" id="3.30.1330.30">
    <property type="match status" value="1"/>
</dbReference>
<dbReference type="SUPFAM" id="SSF103506">
    <property type="entry name" value="Mitochondrial carrier"/>
    <property type="match status" value="1"/>
</dbReference>
<evidence type="ECO:0000313" key="15">
    <source>
        <dbReference type="EMBL" id="KFD57435.1"/>
    </source>
</evidence>
<keyword evidence="8" id="KW-0999">Mitochondrion inner membrane</keyword>
<comment type="similarity">
    <text evidence="2">Belongs to the mitochondrial carrier (TC 2.A.29) family.</text>
</comment>
<evidence type="ECO:0000256" key="1">
    <source>
        <dbReference type="ARBA" id="ARBA00004448"/>
    </source>
</evidence>
<name>A0A085MJN9_9BILA</name>
<dbReference type="InterPro" id="IPR029064">
    <property type="entry name" value="Ribosomal_eL30-like_sf"/>
</dbReference>
<proteinExistence type="inferred from homology"/>
<dbReference type="InterPro" id="IPR016193">
    <property type="entry name" value="Cytidine_deaminase-like"/>
</dbReference>
<evidence type="ECO:0000259" key="14">
    <source>
        <dbReference type="PROSITE" id="PS51747"/>
    </source>
</evidence>
<dbReference type="SUPFAM" id="SSF75217">
    <property type="entry name" value="alpha/beta knot"/>
    <property type="match status" value="1"/>
</dbReference>
<keyword evidence="9 13" id="KW-1133">Transmembrane helix</keyword>
<dbReference type="Pfam" id="PF00588">
    <property type="entry name" value="SpoU_methylase"/>
    <property type="match status" value="1"/>
</dbReference>
<evidence type="ECO:0000256" key="12">
    <source>
        <dbReference type="PROSITE-ProRule" id="PRU00282"/>
    </source>
</evidence>
<dbReference type="InterPro" id="IPR029028">
    <property type="entry name" value="Alpha/beta_knot_MTases"/>
</dbReference>
<dbReference type="PROSITE" id="PS51747">
    <property type="entry name" value="CYT_DCMP_DEAMINASES_2"/>
    <property type="match status" value="1"/>
</dbReference>
<dbReference type="Pfam" id="PF00153">
    <property type="entry name" value="Mito_carr"/>
    <property type="match status" value="3"/>
</dbReference>